<name>A0ABN6Y1H6_9MICO</name>
<sequence>MPGAAARAREVADPGVPESEQVVDRQAGSCLFVDGDAVGPGIPRSRPPATTVGTGVLRGPARASTTASVGSAATTRPSTRIARKASTGLPPRREFSCMSVTVT</sequence>
<dbReference type="EMBL" id="AP027732">
    <property type="protein sequence ID" value="BDZ49805.1"/>
    <property type="molecule type" value="Genomic_DNA"/>
</dbReference>
<keyword evidence="3" id="KW-1185">Reference proteome</keyword>
<evidence type="ECO:0000313" key="2">
    <source>
        <dbReference type="EMBL" id="BDZ49805.1"/>
    </source>
</evidence>
<organism evidence="2 3">
    <name type="scientific">Frondihabitans sucicola</name>
    <dbReference type="NCBI Taxonomy" id="1268041"/>
    <lineage>
        <taxon>Bacteria</taxon>
        <taxon>Bacillati</taxon>
        <taxon>Actinomycetota</taxon>
        <taxon>Actinomycetes</taxon>
        <taxon>Micrococcales</taxon>
        <taxon>Microbacteriaceae</taxon>
        <taxon>Frondihabitans</taxon>
    </lineage>
</organism>
<reference evidence="3" key="1">
    <citation type="journal article" date="2019" name="Int. J. Syst. Evol. Microbiol.">
        <title>The Global Catalogue of Microorganisms (GCM) 10K type strain sequencing project: providing services to taxonomists for standard genome sequencing and annotation.</title>
        <authorList>
            <consortium name="The Broad Institute Genomics Platform"/>
            <consortium name="The Broad Institute Genome Sequencing Center for Infectious Disease"/>
            <person name="Wu L."/>
            <person name="Ma J."/>
        </authorList>
    </citation>
    <scope>NUCLEOTIDE SEQUENCE [LARGE SCALE GENOMIC DNA]</scope>
    <source>
        <strain evidence="3">NBRC 108728</strain>
    </source>
</reference>
<accession>A0ABN6Y1H6</accession>
<gene>
    <name evidence="2" type="ORF">GCM10025867_20460</name>
</gene>
<protein>
    <submittedName>
        <fullName evidence="2">Uncharacterized protein</fullName>
    </submittedName>
</protein>
<proteinExistence type="predicted"/>
<dbReference type="RefSeq" id="WP_350271753.1">
    <property type="nucleotide sequence ID" value="NZ_AP027732.1"/>
</dbReference>
<dbReference type="Proteomes" id="UP001321486">
    <property type="component" value="Chromosome"/>
</dbReference>
<feature type="compositionally biased region" description="Low complexity" evidence="1">
    <location>
        <begin position="63"/>
        <end position="75"/>
    </location>
</feature>
<feature type="region of interest" description="Disordered" evidence="1">
    <location>
        <begin position="1"/>
        <end position="23"/>
    </location>
</feature>
<feature type="region of interest" description="Disordered" evidence="1">
    <location>
        <begin position="38"/>
        <end position="103"/>
    </location>
</feature>
<evidence type="ECO:0000256" key="1">
    <source>
        <dbReference type="SAM" id="MobiDB-lite"/>
    </source>
</evidence>
<evidence type="ECO:0000313" key="3">
    <source>
        <dbReference type="Proteomes" id="UP001321486"/>
    </source>
</evidence>